<comment type="caution">
    <text evidence="1">The sequence shown here is derived from an EMBL/GenBank/DDBJ whole genome shotgun (WGS) entry which is preliminary data.</text>
</comment>
<organism evidence="1 2">
    <name type="scientific">Thioclava sediminum</name>
    <dbReference type="NCBI Taxonomy" id="1915319"/>
    <lineage>
        <taxon>Bacteria</taxon>
        <taxon>Pseudomonadati</taxon>
        <taxon>Pseudomonadota</taxon>
        <taxon>Alphaproteobacteria</taxon>
        <taxon>Rhodobacterales</taxon>
        <taxon>Paracoccaceae</taxon>
        <taxon>Thioclava</taxon>
    </lineage>
</organism>
<accession>A0ABX3MUS9</accession>
<dbReference type="EMBL" id="MPZV01000003">
    <property type="protein sequence ID" value="OOY23445.1"/>
    <property type="molecule type" value="Genomic_DNA"/>
</dbReference>
<name>A0ABX3MUS9_9RHOB</name>
<gene>
    <name evidence="1" type="ORF">BMI91_13205</name>
</gene>
<reference evidence="1 2" key="1">
    <citation type="submission" date="2016-11" db="EMBL/GenBank/DDBJ databases">
        <title>A multilocus sequence analysis scheme for characterization of bacteria in the genus Thioclava.</title>
        <authorList>
            <person name="Liu Y."/>
            <person name="Shao Z."/>
        </authorList>
    </citation>
    <scope>NUCLEOTIDE SEQUENCE [LARGE SCALE GENOMIC DNA]</scope>
    <source>
        <strain evidence="1 2">TAW-CT134</strain>
    </source>
</reference>
<evidence type="ECO:0000313" key="2">
    <source>
        <dbReference type="Proteomes" id="UP000190787"/>
    </source>
</evidence>
<protein>
    <recommendedName>
        <fullName evidence="3">Transcriptional regulator</fullName>
    </recommendedName>
</protein>
<evidence type="ECO:0000313" key="1">
    <source>
        <dbReference type="EMBL" id="OOY23445.1"/>
    </source>
</evidence>
<proteinExistence type="predicted"/>
<evidence type="ECO:0008006" key="3">
    <source>
        <dbReference type="Google" id="ProtNLM"/>
    </source>
</evidence>
<keyword evidence="2" id="KW-1185">Reference proteome</keyword>
<dbReference type="Proteomes" id="UP000190787">
    <property type="component" value="Unassembled WGS sequence"/>
</dbReference>
<sequence length="171" mass="18528">MLTTTLEDWAACCGVGRDTASVHLAGLPFEGHPRRHPLPFALSRLKKKYRGAASELVRGARDDGSIFVATLDQMPFLEALSDWIDCDPEMAARASAVRRNFFASLAGSARGVTAYLGDVPRLWHIAIAAPTTLPYIITGDRSGLPNWHEYSRSLALVHSTAPSPTDLELAA</sequence>